<protein>
    <submittedName>
        <fullName evidence="1">Uncharacterized protein</fullName>
    </submittedName>
</protein>
<gene>
    <name evidence="1" type="ORF">OCA8868_01283</name>
</gene>
<name>A0A238K2K4_9RHOB</name>
<dbReference type="PROSITE" id="PS51257">
    <property type="entry name" value="PROKAR_LIPOPROTEIN"/>
    <property type="match status" value="1"/>
</dbReference>
<evidence type="ECO:0000313" key="1">
    <source>
        <dbReference type="EMBL" id="SMX37119.1"/>
    </source>
</evidence>
<evidence type="ECO:0000313" key="2">
    <source>
        <dbReference type="Proteomes" id="UP000203464"/>
    </source>
</evidence>
<dbReference type="OrthoDB" id="6198264at2"/>
<dbReference type="RefSeq" id="WP_093995739.1">
    <property type="nucleotide sequence ID" value="NZ_FXYD01000002.1"/>
</dbReference>
<sequence length="261" mass="28186">MKTPLLIAAILSGLTLSGCKDEDTSGIALPNCPGTSFAKEAMVFNVVAICATSGVPDEKLAHAANVTAEWLDNDGDGIADEPRLIEALETSQPFLVMTKNAITDAVIESLMPALETRVGQDLFAGETNPSLGRRDASQEEIHHLIMNAGWKVAFPDLFNPEPGSRMFAEWEKAEAEGHYFYDDPTCNANCKSVEFFYLATAAYLGSDADLSSDEMRLKDRAALTAALPGTVALMENSAYNYPLDHWPTGNYAHSANISYSP</sequence>
<proteinExistence type="predicted"/>
<organism evidence="1 2">
    <name type="scientific">Octadecabacter ascidiaceicola</name>
    <dbReference type="NCBI Taxonomy" id="1655543"/>
    <lineage>
        <taxon>Bacteria</taxon>
        <taxon>Pseudomonadati</taxon>
        <taxon>Pseudomonadota</taxon>
        <taxon>Alphaproteobacteria</taxon>
        <taxon>Rhodobacterales</taxon>
        <taxon>Roseobacteraceae</taxon>
        <taxon>Octadecabacter</taxon>
    </lineage>
</organism>
<accession>A0A238K2K4</accession>
<keyword evidence="2" id="KW-1185">Reference proteome</keyword>
<dbReference type="EMBL" id="FXYD01000002">
    <property type="protein sequence ID" value="SMX37119.1"/>
    <property type="molecule type" value="Genomic_DNA"/>
</dbReference>
<reference evidence="2" key="1">
    <citation type="submission" date="2017-05" db="EMBL/GenBank/DDBJ databases">
        <authorList>
            <person name="Rodrigo-Torres L."/>
            <person name="Arahal R. D."/>
            <person name="Lucena T."/>
        </authorList>
    </citation>
    <scope>NUCLEOTIDE SEQUENCE [LARGE SCALE GENOMIC DNA]</scope>
    <source>
        <strain evidence="2">CECT 8868</strain>
    </source>
</reference>
<dbReference type="Proteomes" id="UP000203464">
    <property type="component" value="Unassembled WGS sequence"/>
</dbReference>
<dbReference type="AlphaFoldDB" id="A0A238K2K4"/>